<keyword evidence="3" id="KW-0963">Cytoplasm</keyword>
<evidence type="ECO:0000256" key="5">
    <source>
        <dbReference type="ARBA" id="ARBA00022605"/>
    </source>
</evidence>
<accession>A0ABU1SXD0</accession>
<dbReference type="CDD" id="cd03894">
    <property type="entry name" value="M20_ArgE"/>
    <property type="match status" value="1"/>
</dbReference>
<keyword evidence="4" id="KW-0055">Arginine biosynthesis</keyword>
<reference evidence="11 12" key="1">
    <citation type="submission" date="2023-07" db="EMBL/GenBank/DDBJ databases">
        <title>Sorghum-associated microbial communities from plants grown in Nebraska, USA.</title>
        <authorList>
            <person name="Schachtman D."/>
        </authorList>
    </citation>
    <scope>NUCLEOTIDE SEQUENCE [LARGE SCALE GENOMIC DNA]</scope>
    <source>
        <strain evidence="11 12">3199</strain>
    </source>
</reference>
<comment type="similarity">
    <text evidence="2">Belongs to the peptidase M20A family. ArgE subfamily.</text>
</comment>
<dbReference type="InterPro" id="IPR002933">
    <property type="entry name" value="Peptidase_M20"/>
</dbReference>
<dbReference type="SUPFAM" id="SSF53187">
    <property type="entry name" value="Zn-dependent exopeptidases"/>
    <property type="match status" value="1"/>
</dbReference>
<protein>
    <submittedName>
        <fullName evidence="11">Acetylornithine deacetylase</fullName>
        <ecNumber evidence="11">3.5.1.16</ecNumber>
    </submittedName>
</protein>
<proteinExistence type="inferred from homology"/>
<evidence type="ECO:0000256" key="8">
    <source>
        <dbReference type="ARBA" id="ARBA00022833"/>
    </source>
</evidence>
<evidence type="ECO:0000256" key="7">
    <source>
        <dbReference type="ARBA" id="ARBA00022801"/>
    </source>
</evidence>
<keyword evidence="8" id="KW-0862">Zinc</keyword>
<dbReference type="InterPro" id="IPR010169">
    <property type="entry name" value="AcOrn-deacetyl"/>
</dbReference>
<dbReference type="Gene3D" id="3.30.70.360">
    <property type="match status" value="1"/>
</dbReference>
<keyword evidence="5" id="KW-0028">Amino-acid biosynthesis</keyword>
<dbReference type="EMBL" id="JAVDUP010000009">
    <property type="protein sequence ID" value="MDR6903649.1"/>
    <property type="molecule type" value="Genomic_DNA"/>
</dbReference>
<keyword evidence="7 11" id="KW-0378">Hydrolase</keyword>
<evidence type="ECO:0000256" key="2">
    <source>
        <dbReference type="ARBA" id="ARBA00005691"/>
    </source>
</evidence>
<keyword evidence="12" id="KW-1185">Reference proteome</keyword>
<dbReference type="InterPro" id="IPR050072">
    <property type="entry name" value="Peptidase_M20A"/>
</dbReference>
<keyword evidence="6" id="KW-0479">Metal-binding</keyword>
<dbReference type="PANTHER" id="PTHR43808:SF31">
    <property type="entry name" value="N-ACETYL-L-CITRULLINE DEACETYLASE"/>
    <property type="match status" value="1"/>
</dbReference>
<dbReference type="NCBIfam" id="NF005710">
    <property type="entry name" value="PRK07522.1"/>
    <property type="match status" value="1"/>
</dbReference>
<dbReference type="InterPro" id="IPR001261">
    <property type="entry name" value="ArgE/DapE_CS"/>
</dbReference>
<evidence type="ECO:0000256" key="1">
    <source>
        <dbReference type="ARBA" id="ARBA00001947"/>
    </source>
</evidence>
<dbReference type="Pfam" id="PF07687">
    <property type="entry name" value="M20_dimer"/>
    <property type="match status" value="1"/>
</dbReference>
<dbReference type="Proteomes" id="UP001250791">
    <property type="component" value="Unassembled WGS sequence"/>
</dbReference>
<sequence length="369" mass="39849">MNTLDLLDRLVAFPTVSADSNLPLIDFVQTYLRDRGFECRFVADQIGKKANLFASIGPRQDDGIVLSGHTDVVPVATQAWTSDPFRLTRRGSRLHGRGSTDMKGFLASALSAADRIDGKLLKRPLHLAFSHDEEIGCVGVRSLLDVLAKEQFRASLCIVGEPTSMAIALGHKGKMAARARFRGEAGHSSLAPRFVNAIHLACDFVATLRGVQQEIAENGRSDADYDIAYTTVHAGKIVGGEVLNIVADRASVDFEIRHLAEDNADDIVARIRAVAACGTEIEVRNAYPGLSTSAESPATAFARHLLGQAPTTKVSFGTEAGLFATRLGLETVIIGPGNMDQGHQPDEYIEEAELHLCDLMMDRLIGQLC</sequence>
<keyword evidence="9" id="KW-0170">Cobalt</keyword>
<evidence type="ECO:0000256" key="9">
    <source>
        <dbReference type="ARBA" id="ARBA00023285"/>
    </source>
</evidence>
<dbReference type="InterPro" id="IPR036264">
    <property type="entry name" value="Bact_exopeptidase_dim_dom"/>
</dbReference>
<gene>
    <name evidence="11" type="ORF">J2W52_005282</name>
</gene>
<dbReference type="Gene3D" id="3.40.630.10">
    <property type="entry name" value="Zn peptidases"/>
    <property type="match status" value="1"/>
</dbReference>
<evidence type="ECO:0000256" key="6">
    <source>
        <dbReference type="ARBA" id="ARBA00022723"/>
    </source>
</evidence>
<evidence type="ECO:0000259" key="10">
    <source>
        <dbReference type="Pfam" id="PF07687"/>
    </source>
</evidence>
<evidence type="ECO:0000256" key="4">
    <source>
        <dbReference type="ARBA" id="ARBA00022571"/>
    </source>
</evidence>
<organism evidence="11 12">
    <name type="scientific">Rhizobium miluonense</name>
    <dbReference type="NCBI Taxonomy" id="411945"/>
    <lineage>
        <taxon>Bacteria</taxon>
        <taxon>Pseudomonadati</taxon>
        <taxon>Pseudomonadota</taxon>
        <taxon>Alphaproteobacteria</taxon>
        <taxon>Hyphomicrobiales</taxon>
        <taxon>Rhizobiaceae</taxon>
        <taxon>Rhizobium/Agrobacterium group</taxon>
        <taxon>Rhizobium</taxon>
    </lineage>
</organism>
<dbReference type="EC" id="3.5.1.16" evidence="11"/>
<evidence type="ECO:0000313" key="11">
    <source>
        <dbReference type="EMBL" id="MDR6903649.1"/>
    </source>
</evidence>
<dbReference type="GO" id="GO:0008777">
    <property type="term" value="F:acetylornithine deacetylase activity"/>
    <property type="evidence" value="ECO:0007669"/>
    <property type="project" value="UniProtKB-EC"/>
</dbReference>
<dbReference type="PROSITE" id="PS00759">
    <property type="entry name" value="ARGE_DAPE_CPG2_2"/>
    <property type="match status" value="1"/>
</dbReference>
<dbReference type="PANTHER" id="PTHR43808">
    <property type="entry name" value="ACETYLORNITHINE DEACETYLASE"/>
    <property type="match status" value="1"/>
</dbReference>
<dbReference type="NCBIfam" id="TIGR01892">
    <property type="entry name" value="AcOrn-deacetyl"/>
    <property type="match status" value="1"/>
</dbReference>
<feature type="domain" description="Peptidase M20 dimerisation" evidence="10">
    <location>
        <begin position="170"/>
        <end position="275"/>
    </location>
</feature>
<comment type="caution">
    <text evidence="11">The sequence shown here is derived from an EMBL/GenBank/DDBJ whole genome shotgun (WGS) entry which is preliminary data.</text>
</comment>
<evidence type="ECO:0000256" key="3">
    <source>
        <dbReference type="ARBA" id="ARBA00022490"/>
    </source>
</evidence>
<comment type="cofactor">
    <cofactor evidence="1">
        <name>Zn(2+)</name>
        <dbReference type="ChEBI" id="CHEBI:29105"/>
    </cofactor>
</comment>
<dbReference type="SUPFAM" id="SSF55031">
    <property type="entry name" value="Bacterial exopeptidase dimerisation domain"/>
    <property type="match status" value="1"/>
</dbReference>
<dbReference type="Pfam" id="PF01546">
    <property type="entry name" value="Peptidase_M20"/>
    <property type="match status" value="1"/>
</dbReference>
<evidence type="ECO:0000313" key="12">
    <source>
        <dbReference type="Proteomes" id="UP001250791"/>
    </source>
</evidence>
<dbReference type="InterPro" id="IPR011650">
    <property type="entry name" value="Peptidase_M20_dimer"/>
</dbReference>
<dbReference type="RefSeq" id="WP_310235045.1">
    <property type="nucleotide sequence ID" value="NZ_JAVDUP010000009.1"/>
</dbReference>
<name>A0ABU1SXD0_9HYPH</name>